<comment type="caution">
    <text evidence="2">The sequence shown here is derived from an EMBL/GenBank/DDBJ whole genome shotgun (WGS) entry which is preliminary data.</text>
</comment>
<keyword evidence="3" id="KW-1185">Reference proteome</keyword>
<keyword evidence="1" id="KW-0472">Membrane</keyword>
<protein>
    <submittedName>
        <fullName evidence="2">Uncharacterized protein</fullName>
    </submittedName>
</protein>
<dbReference type="KEGG" id="dpl:KGM_203380"/>
<dbReference type="AlphaFoldDB" id="A0A212EQN5"/>
<accession>A0A212EQN5</accession>
<evidence type="ECO:0000313" key="2">
    <source>
        <dbReference type="EMBL" id="OWR43798.1"/>
    </source>
</evidence>
<evidence type="ECO:0000256" key="1">
    <source>
        <dbReference type="SAM" id="Phobius"/>
    </source>
</evidence>
<reference evidence="2 3" key="1">
    <citation type="journal article" date="2011" name="Cell">
        <title>The monarch butterfly genome yields insights into long-distance migration.</title>
        <authorList>
            <person name="Zhan S."/>
            <person name="Merlin C."/>
            <person name="Boore J.L."/>
            <person name="Reppert S.M."/>
        </authorList>
    </citation>
    <scope>NUCLEOTIDE SEQUENCE [LARGE SCALE GENOMIC DNA]</scope>
    <source>
        <strain evidence="2">F-2</strain>
    </source>
</reference>
<evidence type="ECO:0000313" key="3">
    <source>
        <dbReference type="Proteomes" id="UP000007151"/>
    </source>
</evidence>
<organism evidence="2 3">
    <name type="scientific">Danaus plexippus plexippus</name>
    <dbReference type="NCBI Taxonomy" id="278856"/>
    <lineage>
        <taxon>Eukaryota</taxon>
        <taxon>Metazoa</taxon>
        <taxon>Ecdysozoa</taxon>
        <taxon>Arthropoda</taxon>
        <taxon>Hexapoda</taxon>
        <taxon>Insecta</taxon>
        <taxon>Pterygota</taxon>
        <taxon>Neoptera</taxon>
        <taxon>Endopterygota</taxon>
        <taxon>Lepidoptera</taxon>
        <taxon>Glossata</taxon>
        <taxon>Ditrysia</taxon>
        <taxon>Papilionoidea</taxon>
        <taxon>Nymphalidae</taxon>
        <taxon>Danainae</taxon>
        <taxon>Danaini</taxon>
        <taxon>Danaina</taxon>
        <taxon>Danaus</taxon>
        <taxon>Danaus</taxon>
    </lineage>
</organism>
<name>A0A212EQN5_DANPL</name>
<gene>
    <name evidence="2" type="ORF">KGM_203380</name>
</gene>
<dbReference type="Proteomes" id="UP000007151">
    <property type="component" value="Unassembled WGS sequence"/>
</dbReference>
<dbReference type="InParanoid" id="A0A212EQN5"/>
<feature type="transmembrane region" description="Helical" evidence="1">
    <location>
        <begin position="87"/>
        <end position="110"/>
    </location>
</feature>
<keyword evidence="1" id="KW-1133">Transmembrane helix</keyword>
<dbReference type="EMBL" id="AGBW02013268">
    <property type="protein sequence ID" value="OWR43798.1"/>
    <property type="molecule type" value="Genomic_DNA"/>
</dbReference>
<sequence length="120" mass="13589">MPGKKVYFDFAARNVAVRWGLLKDTDLPRAFILRVTKLITPPVVDENGIKVIIFASMLDANTIEGSTPSIRMMRAPRPVAYLPRRRGFCTLFIVIFVLSSIFISCIVHYYKHLTGKSTNN</sequence>
<keyword evidence="1" id="KW-0812">Transmembrane</keyword>
<proteinExistence type="predicted"/>